<organism evidence="2">
    <name type="scientific">bioreactor metagenome</name>
    <dbReference type="NCBI Taxonomy" id="1076179"/>
    <lineage>
        <taxon>unclassified sequences</taxon>
        <taxon>metagenomes</taxon>
        <taxon>ecological metagenomes</taxon>
    </lineage>
</organism>
<dbReference type="Gene3D" id="3.40.960.10">
    <property type="entry name" value="VSR Endonuclease"/>
    <property type="match status" value="1"/>
</dbReference>
<gene>
    <name evidence="2" type="ORF">SDC9_41245</name>
</gene>
<dbReference type="InterPro" id="IPR025487">
    <property type="entry name" value="DUF4379"/>
</dbReference>
<proteinExistence type="predicted"/>
<comment type="caution">
    <text evidence="2">The sequence shown here is derived from an EMBL/GenBank/DDBJ whole genome shotgun (WGS) entry which is preliminary data.</text>
</comment>
<evidence type="ECO:0000259" key="1">
    <source>
        <dbReference type="Pfam" id="PF14311"/>
    </source>
</evidence>
<dbReference type="Pfam" id="PF14311">
    <property type="entry name" value="DUF4379"/>
    <property type="match status" value="1"/>
</dbReference>
<protein>
    <recommendedName>
        <fullName evidence="1">Treble clef zinc finger domain-containing protein</fullName>
    </recommendedName>
</protein>
<dbReference type="AlphaFoldDB" id="A0A644VX83"/>
<sequence length="384" mass="44679">MEIECGDLSPHLLLYFRGDILLLTKTVFIKWCNLNRKRYESLGYTFTKNGDDFEVNVSDLPPSSHAMIEWSCDCCGITKRREYRDYTPLVRDGKRYCHRCATRMNTSQKKCENAKLRGRQSFLEYHILNTDVEFSQKYVSPENTVDLNTLLPFANVKFLAICNNKSHPPYEVSCSDFTQGRRCPYCASKRILPETSLAAQRPSIQDIWSDKNSKSPFEYFPNSGKKVYFKCANGIHEDYQRKISASALLDFRCPQCSKEATQSILSTNVEYWLNANKFKFNKEYGCDILPINPKTNLPLPFDFELIEQKIIIEVHGQQHYQSKGLHREHSKRSGYSEEKELYEQQWRDAFKQKYALDHGYLYLPIPYWAQGNGLYATILGDALL</sequence>
<accession>A0A644VX83</accession>
<dbReference type="EMBL" id="VSSQ01000453">
    <property type="protein sequence ID" value="MPL95082.1"/>
    <property type="molecule type" value="Genomic_DNA"/>
</dbReference>
<evidence type="ECO:0000313" key="2">
    <source>
        <dbReference type="EMBL" id="MPL95082.1"/>
    </source>
</evidence>
<name>A0A644VX83_9ZZZZ</name>
<feature type="domain" description="Treble clef zinc finger" evidence="1">
    <location>
        <begin position="208"/>
        <end position="258"/>
    </location>
</feature>
<reference evidence="2" key="1">
    <citation type="submission" date="2019-08" db="EMBL/GenBank/DDBJ databases">
        <authorList>
            <person name="Kucharzyk K."/>
            <person name="Murdoch R.W."/>
            <person name="Higgins S."/>
            <person name="Loffler F."/>
        </authorList>
    </citation>
    <scope>NUCLEOTIDE SEQUENCE</scope>
</reference>